<sequence>MLVIAFSFQLSWTAASAFCQHETDQSTQHFGHHPHQHQTSGHEDQKDKTSSKKSVSHPDCATCHHGSSMAAELQINPLDLSALQDTDRFNSPQPPMPFLAEPERPKWMYVV</sequence>
<dbReference type="AlphaFoldDB" id="A0A941DZL4"/>
<evidence type="ECO:0008006" key="5">
    <source>
        <dbReference type="Google" id="ProtNLM"/>
    </source>
</evidence>
<organism evidence="3 4">
    <name type="scientific">Undibacterium fentianense</name>
    <dbReference type="NCBI Taxonomy" id="2828728"/>
    <lineage>
        <taxon>Bacteria</taxon>
        <taxon>Pseudomonadati</taxon>
        <taxon>Pseudomonadota</taxon>
        <taxon>Betaproteobacteria</taxon>
        <taxon>Burkholderiales</taxon>
        <taxon>Oxalobacteraceae</taxon>
        <taxon>Undibacterium</taxon>
    </lineage>
</organism>
<dbReference type="EMBL" id="JAGSPJ010000001">
    <property type="protein sequence ID" value="MBR7798547.1"/>
    <property type="molecule type" value="Genomic_DNA"/>
</dbReference>
<reference evidence="3" key="1">
    <citation type="submission" date="2021-04" db="EMBL/GenBank/DDBJ databases">
        <title>novel species isolated from subtropical streams in China.</title>
        <authorList>
            <person name="Lu H."/>
        </authorList>
    </citation>
    <scope>NUCLEOTIDE SEQUENCE</scope>
    <source>
        <strain evidence="3">FT137W</strain>
    </source>
</reference>
<dbReference type="RefSeq" id="WP_212673717.1">
    <property type="nucleotide sequence ID" value="NZ_JAGSPJ010000001.1"/>
</dbReference>
<evidence type="ECO:0000256" key="2">
    <source>
        <dbReference type="SAM" id="SignalP"/>
    </source>
</evidence>
<comment type="caution">
    <text evidence="3">The sequence shown here is derived from an EMBL/GenBank/DDBJ whole genome shotgun (WGS) entry which is preliminary data.</text>
</comment>
<keyword evidence="2" id="KW-0732">Signal</keyword>
<gene>
    <name evidence="3" type="ORF">KDM90_00800</name>
</gene>
<dbReference type="Proteomes" id="UP000678545">
    <property type="component" value="Unassembled WGS sequence"/>
</dbReference>
<proteinExistence type="predicted"/>
<evidence type="ECO:0000256" key="1">
    <source>
        <dbReference type="SAM" id="MobiDB-lite"/>
    </source>
</evidence>
<feature type="signal peptide" evidence="2">
    <location>
        <begin position="1"/>
        <end position="17"/>
    </location>
</feature>
<accession>A0A941DZL4</accession>
<feature type="compositionally biased region" description="Basic and acidic residues" evidence="1">
    <location>
        <begin position="40"/>
        <end position="50"/>
    </location>
</feature>
<evidence type="ECO:0000313" key="4">
    <source>
        <dbReference type="Proteomes" id="UP000678545"/>
    </source>
</evidence>
<feature type="chain" id="PRO_5037635493" description="Cobalt-zinc-cadmium resistance protein CzcI" evidence="2">
    <location>
        <begin position="18"/>
        <end position="111"/>
    </location>
</feature>
<protein>
    <recommendedName>
        <fullName evidence="5">Cobalt-zinc-cadmium resistance protein CzcI</fullName>
    </recommendedName>
</protein>
<name>A0A941DZL4_9BURK</name>
<evidence type="ECO:0000313" key="3">
    <source>
        <dbReference type="EMBL" id="MBR7798547.1"/>
    </source>
</evidence>
<keyword evidence="4" id="KW-1185">Reference proteome</keyword>
<feature type="region of interest" description="Disordered" evidence="1">
    <location>
        <begin position="23"/>
        <end position="61"/>
    </location>
</feature>